<dbReference type="PANTHER" id="PTHR11552:SF147">
    <property type="entry name" value="CHOLINE DEHYDROGENASE, MITOCHONDRIAL"/>
    <property type="match status" value="1"/>
</dbReference>
<dbReference type="InterPro" id="IPR012132">
    <property type="entry name" value="GMC_OxRdtase"/>
</dbReference>
<dbReference type="Gene3D" id="3.30.560.10">
    <property type="entry name" value="Glucose Oxidase, domain 3"/>
    <property type="match status" value="2"/>
</dbReference>
<dbReference type="InterPro" id="IPR036188">
    <property type="entry name" value="FAD/NAD-bd_sf"/>
</dbReference>
<sequence length="319" mass="33271">MLEAGGVNEAKEVRTPVGLPKLFKSALDWNLYSTPQHAANKRSAENNCRGIEDGVHGTGGLMRVENPRYNNPLHDVFFRAAKQAGIPENDNFNDWRRSQVGYGEFQVTQSRVAVSRGVTFQLNCQDGNKHSAELAPGGEVVLCAGSIHSPQILQLSGIGPQGQLREKGIPVVVDLPGVGKNMQGADLSTLRSGIKLARHIAAQPACAAFVASELHPGAPASSDAAIDEFIRDTVHSGNANVGTCSMAAAPGGNAVVDPCLRVFGVRGLRVADASVIPVIPGGQTGAATVMVAERAAQILLGSAVQQLSAPVPAARLTLA</sequence>
<name>A0ABR2YAG3_9CHLO</name>
<accession>A0ABR2YAG3</accession>
<keyword evidence="4" id="KW-0274">FAD</keyword>
<evidence type="ECO:0000313" key="7">
    <source>
        <dbReference type="Proteomes" id="UP001491310"/>
    </source>
</evidence>
<dbReference type="Gene3D" id="3.50.50.60">
    <property type="entry name" value="FAD/NAD(P)-binding domain"/>
    <property type="match status" value="2"/>
</dbReference>
<evidence type="ECO:0000256" key="3">
    <source>
        <dbReference type="ARBA" id="ARBA00022630"/>
    </source>
</evidence>
<feature type="domain" description="Glucose-methanol-choline oxidoreductase N-terminal" evidence="5">
    <location>
        <begin position="145"/>
        <end position="159"/>
    </location>
</feature>
<comment type="caution">
    <text evidence="6">The sequence shown here is derived from an EMBL/GenBank/DDBJ whole genome shotgun (WGS) entry which is preliminary data.</text>
</comment>
<organism evidence="6 7">
    <name type="scientific">Coccomyxa subellipsoidea</name>
    <dbReference type="NCBI Taxonomy" id="248742"/>
    <lineage>
        <taxon>Eukaryota</taxon>
        <taxon>Viridiplantae</taxon>
        <taxon>Chlorophyta</taxon>
        <taxon>core chlorophytes</taxon>
        <taxon>Trebouxiophyceae</taxon>
        <taxon>Trebouxiophyceae incertae sedis</taxon>
        <taxon>Coccomyxaceae</taxon>
        <taxon>Coccomyxa</taxon>
    </lineage>
</organism>
<keyword evidence="3" id="KW-0285">Flavoprotein</keyword>
<dbReference type="SUPFAM" id="SSF51905">
    <property type="entry name" value="FAD/NAD(P)-binding domain"/>
    <property type="match status" value="1"/>
</dbReference>
<comment type="similarity">
    <text evidence="2">Belongs to the GMC oxidoreductase family.</text>
</comment>
<comment type="cofactor">
    <cofactor evidence="1">
        <name>FAD</name>
        <dbReference type="ChEBI" id="CHEBI:57692"/>
    </cofactor>
</comment>
<dbReference type="Pfam" id="PF00732">
    <property type="entry name" value="GMC_oxred_N"/>
    <property type="match status" value="1"/>
</dbReference>
<dbReference type="Proteomes" id="UP001491310">
    <property type="component" value="Unassembled WGS sequence"/>
</dbReference>
<dbReference type="EMBL" id="JALJOT010000019">
    <property type="protein sequence ID" value="KAK9901079.1"/>
    <property type="molecule type" value="Genomic_DNA"/>
</dbReference>
<keyword evidence="7" id="KW-1185">Reference proteome</keyword>
<proteinExistence type="inferred from homology"/>
<gene>
    <name evidence="6" type="ORF">WJX75_002208</name>
</gene>
<dbReference type="PROSITE" id="PS00624">
    <property type="entry name" value="GMC_OXRED_2"/>
    <property type="match status" value="1"/>
</dbReference>
<dbReference type="InterPro" id="IPR000172">
    <property type="entry name" value="GMC_OxRdtase_N"/>
</dbReference>
<evidence type="ECO:0000256" key="4">
    <source>
        <dbReference type="ARBA" id="ARBA00022827"/>
    </source>
</evidence>
<evidence type="ECO:0000256" key="1">
    <source>
        <dbReference type="ARBA" id="ARBA00001974"/>
    </source>
</evidence>
<reference evidence="6 7" key="1">
    <citation type="journal article" date="2024" name="Nat. Commun.">
        <title>Phylogenomics reveals the evolutionary origins of lichenization in chlorophyte algae.</title>
        <authorList>
            <person name="Puginier C."/>
            <person name="Libourel C."/>
            <person name="Otte J."/>
            <person name="Skaloud P."/>
            <person name="Haon M."/>
            <person name="Grisel S."/>
            <person name="Petersen M."/>
            <person name="Berrin J.G."/>
            <person name="Delaux P.M."/>
            <person name="Dal Grande F."/>
            <person name="Keller J."/>
        </authorList>
    </citation>
    <scope>NUCLEOTIDE SEQUENCE [LARGE SCALE GENOMIC DNA]</scope>
    <source>
        <strain evidence="6 7">SAG 216-7</strain>
    </source>
</reference>
<dbReference type="PANTHER" id="PTHR11552">
    <property type="entry name" value="GLUCOSE-METHANOL-CHOLINE GMC OXIDOREDUCTASE"/>
    <property type="match status" value="1"/>
</dbReference>
<dbReference type="InterPro" id="IPR007867">
    <property type="entry name" value="GMC_OxRtase_C"/>
</dbReference>
<evidence type="ECO:0000313" key="6">
    <source>
        <dbReference type="EMBL" id="KAK9901079.1"/>
    </source>
</evidence>
<evidence type="ECO:0000259" key="5">
    <source>
        <dbReference type="PROSITE" id="PS00624"/>
    </source>
</evidence>
<dbReference type="SUPFAM" id="SSF54373">
    <property type="entry name" value="FAD-linked reductases, C-terminal domain"/>
    <property type="match status" value="1"/>
</dbReference>
<evidence type="ECO:0000256" key="2">
    <source>
        <dbReference type="ARBA" id="ARBA00010790"/>
    </source>
</evidence>
<dbReference type="Pfam" id="PF05199">
    <property type="entry name" value="GMC_oxred_C"/>
    <property type="match status" value="1"/>
</dbReference>
<protein>
    <recommendedName>
        <fullName evidence="5">Glucose-methanol-choline oxidoreductase N-terminal domain-containing protein</fullName>
    </recommendedName>
</protein>